<dbReference type="Proteomes" id="UP000606044">
    <property type="component" value="Unassembled WGS sequence"/>
</dbReference>
<sequence>MERVSACAADSNMALPSRVALKVRIMDRTNSNQRGDAERAWVPAPFRHWNTPGSDCAAIRDGKGAP</sequence>
<accession>A0A917BJN1</accession>
<dbReference type="AlphaFoldDB" id="A0A917BJN1"/>
<keyword evidence="2" id="KW-1185">Reference proteome</keyword>
<proteinExistence type="predicted"/>
<evidence type="ECO:0000313" key="1">
    <source>
        <dbReference type="EMBL" id="GGF45964.1"/>
    </source>
</evidence>
<comment type="caution">
    <text evidence="1">The sequence shown here is derived from an EMBL/GenBank/DDBJ whole genome shotgun (WGS) entry which is preliminary data.</text>
</comment>
<gene>
    <name evidence="1" type="ORF">GCM10007301_01840</name>
</gene>
<protein>
    <submittedName>
        <fullName evidence="1">Uncharacterized protein</fullName>
    </submittedName>
</protein>
<reference evidence="1" key="1">
    <citation type="journal article" date="2014" name="Int. J. Syst. Evol. Microbiol.">
        <title>Complete genome sequence of Corynebacterium casei LMG S-19264T (=DSM 44701T), isolated from a smear-ripened cheese.</title>
        <authorList>
            <consortium name="US DOE Joint Genome Institute (JGI-PGF)"/>
            <person name="Walter F."/>
            <person name="Albersmeier A."/>
            <person name="Kalinowski J."/>
            <person name="Ruckert C."/>
        </authorList>
    </citation>
    <scope>NUCLEOTIDE SEQUENCE</scope>
    <source>
        <strain evidence="1">CCM 7897</strain>
    </source>
</reference>
<name>A0A917BJN1_9HYPH</name>
<evidence type="ECO:0000313" key="2">
    <source>
        <dbReference type="Proteomes" id="UP000606044"/>
    </source>
</evidence>
<dbReference type="EMBL" id="BMCT01000001">
    <property type="protein sequence ID" value="GGF45964.1"/>
    <property type="molecule type" value="Genomic_DNA"/>
</dbReference>
<organism evidence="1 2">
    <name type="scientific">Azorhizobium oxalatiphilum</name>
    <dbReference type="NCBI Taxonomy" id="980631"/>
    <lineage>
        <taxon>Bacteria</taxon>
        <taxon>Pseudomonadati</taxon>
        <taxon>Pseudomonadota</taxon>
        <taxon>Alphaproteobacteria</taxon>
        <taxon>Hyphomicrobiales</taxon>
        <taxon>Xanthobacteraceae</taxon>
        <taxon>Azorhizobium</taxon>
    </lineage>
</organism>
<reference evidence="1" key="2">
    <citation type="submission" date="2020-09" db="EMBL/GenBank/DDBJ databases">
        <authorList>
            <person name="Sun Q."/>
            <person name="Sedlacek I."/>
        </authorList>
    </citation>
    <scope>NUCLEOTIDE SEQUENCE</scope>
    <source>
        <strain evidence="1">CCM 7897</strain>
    </source>
</reference>